<sequence length="247" mass="24159">MRVACAPDPVDPVIRPRRTGVTPAVAMTLGALLIILSLALAARSALTAPGNAAPAATPSTTASSTGDAQAANALAPVDPASPPPTDHPSAGGTGSAQVVVHVAGAVTAPGVVVLPEGARVIDAIDAAGGAAPDADTDQLNLARPLTDGEQVRVPRQGEEPWPGPAGQGPGAPGPTGTAGGSGTSGTVNLNTADAAELETLPGIGPALAQRIINYRTEHGAFTSVDELTSVSGIGSARLEALRELVSV</sequence>
<dbReference type="PANTHER" id="PTHR21180">
    <property type="entry name" value="ENDONUCLEASE/EXONUCLEASE/PHOSPHATASE FAMILY DOMAIN-CONTAINING PROTEIN 1"/>
    <property type="match status" value="1"/>
</dbReference>
<dbReference type="GO" id="GO:0003677">
    <property type="term" value="F:DNA binding"/>
    <property type="evidence" value="ECO:0007669"/>
    <property type="project" value="InterPro"/>
</dbReference>
<organism evidence="4 5">
    <name type="scientific">Actinomyces respiraculi</name>
    <dbReference type="NCBI Taxonomy" id="2744574"/>
    <lineage>
        <taxon>Bacteria</taxon>
        <taxon>Bacillati</taxon>
        <taxon>Actinomycetota</taxon>
        <taxon>Actinomycetes</taxon>
        <taxon>Actinomycetales</taxon>
        <taxon>Actinomycetaceae</taxon>
        <taxon>Actinomyces</taxon>
    </lineage>
</organism>
<name>A0A7T0PXK8_9ACTO</name>
<feature type="region of interest" description="Disordered" evidence="1">
    <location>
        <begin position="74"/>
        <end position="94"/>
    </location>
</feature>
<keyword evidence="2" id="KW-0812">Transmembrane</keyword>
<dbReference type="InterPro" id="IPR019554">
    <property type="entry name" value="Soluble_ligand-bd"/>
</dbReference>
<evidence type="ECO:0000256" key="2">
    <source>
        <dbReference type="SAM" id="Phobius"/>
    </source>
</evidence>
<dbReference type="InterPro" id="IPR003583">
    <property type="entry name" value="Hlx-hairpin-Hlx_DNA-bd_motif"/>
</dbReference>
<evidence type="ECO:0000256" key="1">
    <source>
        <dbReference type="SAM" id="MobiDB-lite"/>
    </source>
</evidence>
<dbReference type="GO" id="GO:0015628">
    <property type="term" value="P:protein secretion by the type II secretion system"/>
    <property type="evidence" value="ECO:0007669"/>
    <property type="project" value="TreeGrafter"/>
</dbReference>
<feature type="region of interest" description="Disordered" evidence="1">
    <location>
        <begin position="144"/>
        <end position="186"/>
    </location>
</feature>
<dbReference type="EMBL" id="CP063989">
    <property type="protein sequence ID" value="QPL06623.1"/>
    <property type="molecule type" value="Genomic_DNA"/>
</dbReference>
<proteinExistence type="predicted"/>
<dbReference type="InterPro" id="IPR004509">
    <property type="entry name" value="Competence_ComEA_HhH"/>
</dbReference>
<dbReference type="PANTHER" id="PTHR21180:SF32">
    <property type="entry name" value="ENDONUCLEASE_EXONUCLEASE_PHOSPHATASE FAMILY DOMAIN-CONTAINING PROTEIN 1"/>
    <property type="match status" value="1"/>
</dbReference>
<dbReference type="SMART" id="SM00278">
    <property type="entry name" value="HhH1"/>
    <property type="match status" value="2"/>
</dbReference>
<dbReference type="KEGG" id="arep:ID810_07450"/>
<dbReference type="Proteomes" id="UP000594637">
    <property type="component" value="Chromosome"/>
</dbReference>
<dbReference type="NCBIfam" id="TIGR00426">
    <property type="entry name" value="competence protein ComEA helix-hairpin-helix repeat region"/>
    <property type="match status" value="1"/>
</dbReference>
<feature type="domain" description="Helix-hairpin-helix DNA-binding motif class 1" evidence="3">
    <location>
        <begin position="225"/>
        <end position="244"/>
    </location>
</feature>
<dbReference type="GO" id="GO:0006281">
    <property type="term" value="P:DNA repair"/>
    <property type="evidence" value="ECO:0007669"/>
    <property type="project" value="InterPro"/>
</dbReference>
<dbReference type="GO" id="GO:0015627">
    <property type="term" value="C:type II protein secretion system complex"/>
    <property type="evidence" value="ECO:0007669"/>
    <property type="project" value="TreeGrafter"/>
</dbReference>
<protein>
    <submittedName>
        <fullName evidence="4">Helix-hairpin-helix domain-containing protein</fullName>
    </submittedName>
</protein>
<feature type="compositionally biased region" description="Basic and acidic residues" evidence="1">
    <location>
        <begin position="149"/>
        <end position="158"/>
    </location>
</feature>
<reference evidence="4 5" key="1">
    <citation type="submission" date="2020-11" db="EMBL/GenBank/DDBJ databases">
        <title>Actinomyces sp. ZJ750.</title>
        <authorList>
            <person name="Zhou J."/>
        </authorList>
    </citation>
    <scope>NUCLEOTIDE SEQUENCE [LARGE SCALE GENOMIC DNA]</scope>
    <source>
        <strain evidence="4 5">ZJ750</strain>
    </source>
</reference>
<dbReference type="InterPro" id="IPR051675">
    <property type="entry name" value="Endo/Exo/Phosphatase_dom_1"/>
</dbReference>
<keyword evidence="2" id="KW-0472">Membrane</keyword>
<keyword evidence="5" id="KW-1185">Reference proteome</keyword>
<keyword evidence="2" id="KW-1133">Transmembrane helix</keyword>
<feature type="compositionally biased region" description="Low complexity" evidence="1">
    <location>
        <begin position="49"/>
        <end position="65"/>
    </location>
</feature>
<dbReference type="Gene3D" id="3.10.560.10">
    <property type="entry name" value="Outer membrane lipoprotein wza domain like"/>
    <property type="match status" value="1"/>
</dbReference>
<feature type="transmembrane region" description="Helical" evidence="2">
    <location>
        <begin position="20"/>
        <end position="41"/>
    </location>
</feature>
<dbReference type="AlphaFoldDB" id="A0A7T0PXK8"/>
<gene>
    <name evidence="4" type="ORF">ID810_07450</name>
</gene>
<evidence type="ECO:0000259" key="3">
    <source>
        <dbReference type="SMART" id="SM00278"/>
    </source>
</evidence>
<dbReference type="SUPFAM" id="SSF47781">
    <property type="entry name" value="RuvA domain 2-like"/>
    <property type="match status" value="1"/>
</dbReference>
<dbReference type="Pfam" id="PF12836">
    <property type="entry name" value="HHH_3"/>
    <property type="match status" value="1"/>
</dbReference>
<accession>A0A7T0PXK8</accession>
<dbReference type="Pfam" id="PF10531">
    <property type="entry name" value="SLBB"/>
    <property type="match status" value="1"/>
</dbReference>
<feature type="region of interest" description="Disordered" evidence="1">
    <location>
        <begin position="49"/>
        <end position="68"/>
    </location>
</feature>
<evidence type="ECO:0000313" key="5">
    <source>
        <dbReference type="Proteomes" id="UP000594637"/>
    </source>
</evidence>
<dbReference type="InterPro" id="IPR010994">
    <property type="entry name" value="RuvA_2-like"/>
</dbReference>
<dbReference type="Gene3D" id="1.10.150.320">
    <property type="entry name" value="Photosystem II 12 kDa extrinsic protein"/>
    <property type="match status" value="1"/>
</dbReference>
<feature type="domain" description="Helix-hairpin-helix DNA-binding motif class 1" evidence="3">
    <location>
        <begin position="195"/>
        <end position="214"/>
    </location>
</feature>
<evidence type="ECO:0000313" key="4">
    <source>
        <dbReference type="EMBL" id="QPL06623.1"/>
    </source>
</evidence>